<proteinExistence type="inferred from homology"/>
<dbReference type="InterPro" id="IPR036152">
    <property type="entry name" value="Asp/glu_Ase-like_sf"/>
</dbReference>
<evidence type="ECO:0000256" key="2">
    <source>
        <dbReference type="ARBA" id="ARBA00022801"/>
    </source>
</evidence>
<evidence type="ECO:0000313" key="5">
    <source>
        <dbReference type="EMBL" id="ABZ06444.1"/>
    </source>
</evidence>
<feature type="domain" description="L-asparaginase N-terminal" evidence="3">
    <location>
        <begin position="10"/>
        <end position="204"/>
    </location>
</feature>
<dbReference type="GO" id="GO:0004067">
    <property type="term" value="F:asparaginase activity"/>
    <property type="evidence" value="ECO:0007669"/>
    <property type="project" value="InterPro"/>
</dbReference>
<evidence type="ECO:0000256" key="1">
    <source>
        <dbReference type="ARBA" id="ARBA00010518"/>
    </source>
</evidence>
<evidence type="ECO:0000259" key="3">
    <source>
        <dbReference type="Pfam" id="PF00710"/>
    </source>
</evidence>
<dbReference type="GO" id="GO:0006528">
    <property type="term" value="P:asparagine metabolic process"/>
    <property type="evidence" value="ECO:0007669"/>
    <property type="project" value="InterPro"/>
</dbReference>
<dbReference type="CDD" id="cd08964">
    <property type="entry name" value="L-asparaginase_II"/>
    <property type="match status" value="1"/>
</dbReference>
<dbReference type="PANTHER" id="PTHR11707:SF28">
    <property type="entry name" value="60 KDA LYSOPHOSPHOLIPASE"/>
    <property type="match status" value="1"/>
</dbReference>
<reference evidence="5" key="1">
    <citation type="journal article" date="2008" name="ISME J.">
        <title>Genomic patterns of recombination, clonal divergence and environment in marine microbial populations.</title>
        <authorList>
            <person name="Konstantinidis K.T."/>
            <person name="Delong E.F."/>
        </authorList>
    </citation>
    <scope>NUCLEOTIDE SEQUENCE</scope>
</reference>
<dbReference type="InterPro" id="IPR027473">
    <property type="entry name" value="L-asparaginase_C"/>
</dbReference>
<dbReference type="InterPro" id="IPR037152">
    <property type="entry name" value="L-asparaginase_N_sf"/>
</dbReference>
<keyword evidence="2" id="KW-0378">Hydrolase</keyword>
<dbReference type="FunFam" id="3.40.50.1170:FF:000001">
    <property type="entry name" value="L-asparaginase 2"/>
    <property type="match status" value="1"/>
</dbReference>
<dbReference type="InterPro" id="IPR006034">
    <property type="entry name" value="Asparaginase/glutaminase-like"/>
</dbReference>
<dbReference type="PIRSF" id="PIRSF001220">
    <property type="entry name" value="L-ASNase_gatD"/>
    <property type="match status" value="1"/>
</dbReference>
<comment type="similarity">
    <text evidence="1">Belongs to the asparaginase 1 family.</text>
</comment>
<dbReference type="InterPro" id="IPR040919">
    <property type="entry name" value="Asparaginase_C"/>
</dbReference>
<dbReference type="Pfam" id="PF00710">
    <property type="entry name" value="Asparaginase"/>
    <property type="match status" value="1"/>
</dbReference>
<dbReference type="NCBIfam" id="TIGR00520">
    <property type="entry name" value="asnASE_II"/>
    <property type="match status" value="1"/>
</dbReference>
<feature type="domain" description="Asparaginase/glutaminase C-terminal" evidence="4">
    <location>
        <begin position="226"/>
        <end position="334"/>
    </location>
</feature>
<name>B3T1I5_9ZZZZ</name>
<sequence>MDMSTAKPTVRIIGTGGSIAGLGPDRLDYILYPELGGHLTIQQSLERIPEVASIANVRSEDLVSVPSTAIGVPEWLGLTQRINRVFQEETDVVGVAVTHGTATLEETAYFLHLTVKSTKPVVITGAMRPPTAMGTDADVNLMDAVRVAACPEAGAKGVLTVLNNEIQCARDVSKSNTFRVETFRPNELGFLGYADSDGRVIFYRSTLRKHTTDTPFNVSGLSSLPRVDIVYAYAGADELLVDAVRSHQSDGLVLAGFGGGTYPPALVSAAIAAVQDGISVVLASRATAGRVVMTPLKDEQGFIVCDNLLPQKARILLMLGLAITRDRAELQRMFEEY</sequence>
<dbReference type="PANTHER" id="PTHR11707">
    <property type="entry name" value="L-ASPARAGINASE"/>
    <property type="match status" value="1"/>
</dbReference>
<dbReference type="PROSITE" id="PS51732">
    <property type="entry name" value="ASN_GLN_ASE_3"/>
    <property type="match status" value="1"/>
</dbReference>
<dbReference type="Gene3D" id="3.40.50.1170">
    <property type="entry name" value="L-asparaginase, N-terminal domain"/>
    <property type="match status" value="1"/>
</dbReference>
<dbReference type="InterPro" id="IPR027474">
    <property type="entry name" value="L-asparaginase_N"/>
</dbReference>
<dbReference type="PRINTS" id="PR00139">
    <property type="entry name" value="ASNGLNASE"/>
</dbReference>
<dbReference type="SMART" id="SM00870">
    <property type="entry name" value="Asparaginase"/>
    <property type="match status" value="1"/>
</dbReference>
<dbReference type="InterPro" id="IPR004550">
    <property type="entry name" value="AsnASE_II"/>
</dbReference>
<dbReference type="Pfam" id="PF17763">
    <property type="entry name" value="Asparaginase_C"/>
    <property type="match status" value="1"/>
</dbReference>
<dbReference type="EMBL" id="EU016576">
    <property type="protein sequence ID" value="ABZ06444.1"/>
    <property type="molecule type" value="Genomic_DNA"/>
</dbReference>
<dbReference type="AlphaFoldDB" id="B3T1I5"/>
<dbReference type="SUPFAM" id="SSF53774">
    <property type="entry name" value="Glutaminase/Asparaginase"/>
    <property type="match status" value="1"/>
</dbReference>
<organism evidence="5">
    <name type="scientific">uncultured marine microorganism HF4000_010I05</name>
    <dbReference type="NCBI Taxonomy" id="455517"/>
    <lineage>
        <taxon>unclassified sequences</taxon>
        <taxon>environmental samples</taxon>
    </lineage>
</organism>
<evidence type="ECO:0000259" key="4">
    <source>
        <dbReference type="Pfam" id="PF17763"/>
    </source>
</evidence>
<protein>
    <submittedName>
        <fullName evidence="5">Putative asparaginase</fullName>
    </submittedName>
</protein>
<dbReference type="SMR" id="B3T1I5"/>
<dbReference type="Gene3D" id="3.40.50.40">
    <property type="match status" value="1"/>
</dbReference>
<gene>
    <name evidence="5" type="ORF">ALOHA_HF4000010I05ctg1g7</name>
</gene>
<dbReference type="PIRSF" id="PIRSF500176">
    <property type="entry name" value="L_ASNase"/>
    <property type="match status" value="1"/>
</dbReference>
<accession>B3T1I5</accession>